<feature type="signal peptide" evidence="1">
    <location>
        <begin position="1"/>
        <end position="20"/>
    </location>
</feature>
<gene>
    <name evidence="2" type="ORF">GCM10008101_26660</name>
</gene>
<keyword evidence="1" id="KW-0732">Signal</keyword>
<accession>A0ABQ3C8T1</accession>
<proteinExistence type="predicted"/>
<evidence type="ECO:0000313" key="3">
    <source>
        <dbReference type="Proteomes" id="UP000643403"/>
    </source>
</evidence>
<dbReference type="EMBL" id="BMXY01000004">
    <property type="protein sequence ID" value="GGZ70964.1"/>
    <property type="molecule type" value="Genomic_DNA"/>
</dbReference>
<sequence>MSVVVLALTAAWGAWLIAHARTKASYVTAAAAAKPTIAVCEWLKISESRAANLGFSIDESHAWTDRATAYLGVPVPDLNGAGWLDLDIAAVAAHRATVRIDRGERYVLRPGQVRLRLPPRSSAQPLLLTFTADGPKPPSGADRRWLGVAVSRIRACPA</sequence>
<comment type="caution">
    <text evidence="2">The sequence shown here is derived from an EMBL/GenBank/DDBJ whole genome shotgun (WGS) entry which is preliminary data.</text>
</comment>
<feature type="chain" id="PRO_5046063284" evidence="1">
    <location>
        <begin position="21"/>
        <end position="158"/>
    </location>
</feature>
<organism evidence="2 3">
    <name type="scientific">Cognatilysobacter xinjiangensis</name>
    <dbReference type="NCBI Taxonomy" id="546892"/>
    <lineage>
        <taxon>Bacteria</taxon>
        <taxon>Pseudomonadati</taxon>
        <taxon>Pseudomonadota</taxon>
        <taxon>Gammaproteobacteria</taxon>
        <taxon>Lysobacterales</taxon>
        <taxon>Lysobacteraceae</taxon>
        <taxon>Cognatilysobacter</taxon>
    </lineage>
</organism>
<evidence type="ECO:0000313" key="2">
    <source>
        <dbReference type="EMBL" id="GGZ70964.1"/>
    </source>
</evidence>
<name>A0ABQ3C8T1_9GAMM</name>
<reference evidence="3" key="1">
    <citation type="journal article" date="2019" name="Int. J. Syst. Evol. Microbiol.">
        <title>The Global Catalogue of Microorganisms (GCM) 10K type strain sequencing project: providing services to taxonomists for standard genome sequencing and annotation.</title>
        <authorList>
            <consortium name="The Broad Institute Genomics Platform"/>
            <consortium name="The Broad Institute Genome Sequencing Center for Infectious Disease"/>
            <person name="Wu L."/>
            <person name="Ma J."/>
        </authorList>
    </citation>
    <scope>NUCLEOTIDE SEQUENCE [LARGE SCALE GENOMIC DNA]</scope>
    <source>
        <strain evidence="3">KCTC 22558</strain>
    </source>
</reference>
<dbReference type="Proteomes" id="UP000643403">
    <property type="component" value="Unassembled WGS sequence"/>
</dbReference>
<evidence type="ECO:0000256" key="1">
    <source>
        <dbReference type="SAM" id="SignalP"/>
    </source>
</evidence>
<keyword evidence="3" id="KW-1185">Reference proteome</keyword>
<protein>
    <submittedName>
        <fullName evidence="2">Uncharacterized protein</fullName>
    </submittedName>
</protein>